<protein>
    <submittedName>
        <fullName evidence="2">Uncharacterized protein</fullName>
    </submittedName>
</protein>
<dbReference type="AlphaFoldDB" id="X0VSF4"/>
<feature type="non-terminal residue" evidence="2">
    <location>
        <position position="1"/>
    </location>
</feature>
<proteinExistence type="predicted"/>
<dbReference type="EMBL" id="BARS01033803">
    <property type="protein sequence ID" value="GAG15403.1"/>
    <property type="molecule type" value="Genomic_DNA"/>
</dbReference>
<feature type="transmembrane region" description="Helical" evidence="1">
    <location>
        <begin position="34"/>
        <end position="59"/>
    </location>
</feature>
<accession>X0VSF4</accession>
<gene>
    <name evidence="2" type="ORF">S01H1_52303</name>
</gene>
<keyword evidence="1" id="KW-0472">Membrane</keyword>
<sequence length="64" mass="7075">YFNPLRVFLPVSLTILLVGAAKMIYDIIAYRFHFAPSTVILMIGGLQLGAIGLLADLIVRRSKL</sequence>
<comment type="caution">
    <text evidence="2">The sequence shown here is derived from an EMBL/GenBank/DDBJ whole genome shotgun (WGS) entry which is preliminary data.</text>
</comment>
<evidence type="ECO:0000313" key="2">
    <source>
        <dbReference type="EMBL" id="GAG15403.1"/>
    </source>
</evidence>
<feature type="transmembrane region" description="Helical" evidence="1">
    <location>
        <begin position="7"/>
        <end position="28"/>
    </location>
</feature>
<name>X0VSF4_9ZZZZ</name>
<keyword evidence="1" id="KW-1133">Transmembrane helix</keyword>
<evidence type="ECO:0000256" key="1">
    <source>
        <dbReference type="SAM" id="Phobius"/>
    </source>
</evidence>
<reference evidence="2" key="1">
    <citation type="journal article" date="2014" name="Front. Microbiol.">
        <title>High frequency of phylogenetically diverse reductive dehalogenase-homologous genes in deep subseafloor sedimentary metagenomes.</title>
        <authorList>
            <person name="Kawai M."/>
            <person name="Futagami T."/>
            <person name="Toyoda A."/>
            <person name="Takaki Y."/>
            <person name="Nishi S."/>
            <person name="Hori S."/>
            <person name="Arai W."/>
            <person name="Tsubouchi T."/>
            <person name="Morono Y."/>
            <person name="Uchiyama I."/>
            <person name="Ito T."/>
            <person name="Fujiyama A."/>
            <person name="Inagaki F."/>
            <person name="Takami H."/>
        </authorList>
    </citation>
    <scope>NUCLEOTIDE SEQUENCE</scope>
    <source>
        <strain evidence="2">Expedition CK06-06</strain>
    </source>
</reference>
<keyword evidence="1" id="KW-0812">Transmembrane</keyword>
<organism evidence="2">
    <name type="scientific">marine sediment metagenome</name>
    <dbReference type="NCBI Taxonomy" id="412755"/>
    <lineage>
        <taxon>unclassified sequences</taxon>
        <taxon>metagenomes</taxon>
        <taxon>ecological metagenomes</taxon>
    </lineage>
</organism>